<evidence type="ECO:0000313" key="6">
    <source>
        <dbReference type="Proteomes" id="UP001595729"/>
    </source>
</evidence>
<dbReference type="PANTHER" id="PTHR30093">
    <property type="entry name" value="GENERAL SECRETION PATHWAY PROTEIN G"/>
    <property type="match status" value="1"/>
</dbReference>
<dbReference type="SUPFAM" id="SSF54523">
    <property type="entry name" value="Pili subunits"/>
    <property type="match status" value="1"/>
</dbReference>
<keyword evidence="4" id="KW-1133">Transmembrane helix</keyword>
<reference evidence="6" key="1">
    <citation type="journal article" date="2019" name="Int. J. Syst. Evol. Microbiol.">
        <title>The Global Catalogue of Microorganisms (GCM) 10K type strain sequencing project: providing services to taxonomists for standard genome sequencing and annotation.</title>
        <authorList>
            <consortium name="The Broad Institute Genomics Platform"/>
            <consortium name="The Broad Institute Genome Sequencing Center for Infectious Disease"/>
            <person name="Wu L."/>
            <person name="Ma J."/>
        </authorList>
    </citation>
    <scope>NUCLEOTIDE SEQUENCE [LARGE SCALE GENOMIC DNA]</scope>
    <source>
        <strain evidence="6">KCTC 42501</strain>
    </source>
</reference>
<dbReference type="Pfam" id="PF00114">
    <property type="entry name" value="Pilin"/>
    <property type="match status" value="1"/>
</dbReference>
<keyword evidence="2" id="KW-0488">Methylation</keyword>
<feature type="transmembrane region" description="Helical" evidence="4">
    <location>
        <begin position="12"/>
        <end position="34"/>
    </location>
</feature>
<keyword evidence="3" id="KW-0281">Fimbrium</keyword>
<comment type="caution">
    <text evidence="5">The sequence shown here is derived from an EMBL/GenBank/DDBJ whole genome shotgun (WGS) entry which is preliminary data.</text>
</comment>
<dbReference type="Pfam" id="PF07963">
    <property type="entry name" value="N_methyl"/>
    <property type="match status" value="1"/>
</dbReference>
<evidence type="ECO:0000313" key="5">
    <source>
        <dbReference type="EMBL" id="MFC3683889.1"/>
    </source>
</evidence>
<sequence length="171" mass="18196">MNTPRICHGGFTLIELMVVVAIVGIMATLAMPSYQDRIIRTQVKEALGLAGFAQESVQAFQRAHRKLPASNADAGLPPADKIVGNYVSRVQVEAGATHLTFGNNANRNLAGKTLTLRPAVVKEHPQVPIAWVCGQAGVPAQMQAMGDNRTDLPLELLPVDCRPGPAGTPNQ</sequence>
<protein>
    <submittedName>
        <fullName evidence="5">Pilin</fullName>
    </submittedName>
</protein>
<keyword evidence="4" id="KW-0472">Membrane</keyword>
<dbReference type="Gene3D" id="3.30.700.10">
    <property type="entry name" value="Glycoprotein, Type 4 Pilin"/>
    <property type="match status" value="1"/>
</dbReference>
<accession>A0ABV7W257</accession>
<dbReference type="NCBIfam" id="TIGR02532">
    <property type="entry name" value="IV_pilin_GFxxxE"/>
    <property type="match status" value="1"/>
</dbReference>
<gene>
    <name evidence="5" type="ORF">ACFOPI_09810</name>
</gene>
<dbReference type="RefSeq" id="WP_382173387.1">
    <property type="nucleotide sequence ID" value="NZ_JBHRXX010000004.1"/>
</dbReference>
<keyword evidence="4" id="KW-0812">Transmembrane</keyword>
<dbReference type="Proteomes" id="UP001595729">
    <property type="component" value="Unassembled WGS sequence"/>
</dbReference>
<proteinExistence type="inferred from homology"/>
<evidence type="ECO:0000256" key="2">
    <source>
        <dbReference type="ARBA" id="ARBA00022481"/>
    </source>
</evidence>
<name>A0ABV7W257_9BURK</name>
<dbReference type="InterPro" id="IPR045584">
    <property type="entry name" value="Pilin-like"/>
</dbReference>
<evidence type="ECO:0000256" key="3">
    <source>
        <dbReference type="RuleBase" id="RU000389"/>
    </source>
</evidence>
<organism evidence="5 6">
    <name type="scientific">Hydrogenophaga luteola</name>
    <dbReference type="NCBI Taxonomy" id="1591122"/>
    <lineage>
        <taxon>Bacteria</taxon>
        <taxon>Pseudomonadati</taxon>
        <taxon>Pseudomonadota</taxon>
        <taxon>Betaproteobacteria</taxon>
        <taxon>Burkholderiales</taxon>
        <taxon>Comamonadaceae</taxon>
        <taxon>Hydrogenophaga</taxon>
    </lineage>
</organism>
<dbReference type="EMBL" id="JBHRXX010000004">
    <property type="protein sequence ID" value="MFC3683889.1"/>
    <property type="molecule type" value="Genomic_DNA"/>
</dbReference>
<keyword evidence="6" id="KW-1185">Reference proteome</keyword>
<dbReference type="InterPro" id="IPR012902">
    <property type="entry name" value="N_methyl_site"/>
</dbReference>
<dbReference type="PANTHER" id="PTHR30093:SF34">
    <property type="entry name" value="PREPILIN PEPTIDASE-DEPENDENT PROTEIN D"/>
    <property type="match status" value="1"/>
</dbReference>
<comment type="similarity">
    <text evidence="1 3">Belongs to the N-Me-Phe pilin family.</text>
</comment>
<dbReference type="PROSITE" id="PS00409">
    <property type="entry name" value="PROKAR_NTER_METHYL"/>
    <property type="match status" value="1"/>
</dbReference>
<evidence type="ECO:0000256" key="1">
    <source>
        <dbReference type="ARBA" id="ARBA00005233"/>
    </source>
</evidence>
<dbReference type="InterPro" id="IPR001082">
    <property type="entry name" value="Pilin"/>
</dbReference>
<evidence type="ECO:0000256" key="4">
    <source>
        <dbReference type="SAM" id="Phobius"/>
    </source>
</evidence>